<keyword evidence="5" id="KW-1185">Reference proteome</keyword>
<comment type="caution">
    <text evidence="4">The sequence shown here is derived from an EMBL/GenBank/DDBJ whole genome shotgun (WGS) entry which is preliminary data.</text>
</comment>
<dbReference type="SMART" id="SM00671">
    <property type="entry name" value="SEL1"/>
    <property type="match status" value="17"/>
</dbReference>
<dbReference type="EMBL" id="MLAK01000687">
    <property type="protein sequence ID" value="OHT07764.1"/>
    <property type="molecule type" value="Genomic_DNA"/>
</dbReference>
<dbReference type="SUPFAM" id="SSF56112">
    <property type="entry name" value="Protein kinase-like (PK-like)"/>
    <property type="match status" value="1"/>
</dbReference>
<protein>
    <recommendedName>
        <fullName evidence="3">Protein kinase domain-containing protein</fullName>
    </recommendedName>
</protein>
<dbReference type="OrthoDB" id="272077at2759"/>
<dbReference type="PANTHER" id="PTHR11102:SF160">
    <property type="entry name" value="ERAD-ASSOCIATED E3 UBIQUITIN-PROTEIN LIGASE COMPONENT HRD3"/>
    <property type="match status" value="1"/>
</dbReference>
<name>A0A1J4KDH1_9EUKA</name>
<dbReference type="GeneID" id="94838174"/>
<dbReference type="InterPro" id="IPR011990">
    <property type="entry name" value="TPR-like_helical_dom_sf"/>
</dbReference>
<dbReference type="InterPro" id="IPR011009">
    <property type="entry name" value="Kinase-like_dom_sf"/>
</dbReference>
<keyword evidence="2" id="KW-1133">Transmembrane helix</keyword>
<reference evidence="4" key="1">
    <citation type="submission" date="2016-10" db="EMBL/GenBank/DDBJ databases">
        <authorList>
            <person name="Benchimol M."/>
            <person name="Almeida L.G."/>
            <person name="Vasconcelos A.T."/>
            <person name="Perreira-Neves A."/>
            <person name="Rosa I.A."/>
            <person name="Tasca T."/>
            <person name="Bogo M.R."/>
            <person name="de Souza W."/>
        </authorList>
    </citation>
    <scope>NUCLEOTIDE SEQUENCE [LARGE SCALE GENOMIC DNA]</scope>
    <source>
        <strain evidence="4">K</strain>
    </source>
</reference>
<evidence type="ECO:0000256" key="2">
    <source>
        <dbReference type="SAM" id="Phobius"/>
    </source>
</evidence>
<dbReference type="SUPFAM" id="SSF81901">
    <property type="entry name" value="HCP-like"/>
    <property type="match status" value="5"/>
</dbReference>
<sequence>MSPKLDKEKTIHFFIRLLFAVNYLHSINIIYRDLHPRNLLINHDFELYMSDFGTIRLEEDKSPLTKNICLSVYSPKEFFNSSSITSLYDSYSLGQLLYFLKCKNHPNKTPFSTTNEQVWCDLYHYLTCKISERYNTFLAILYLFSFKLFPKSFKISMFFFPNEHQIQFFYFFVNHVKDSLNNKDGNVTLLSIFNENYNQESFFCNNHLYCFLGLLYKNEFLLIDADALRYQPNIKSSEDFKTYNDCLQLRNGVKQYFFYNYNVKYISSNISQAINYFKIAAKFNNPTAQYNLGLIYFADKYIPRDIHVATHYFELAAKQNHPTAQFYLGIIHFKIEFGSLDIEKAKFYFELASRQNHVEATFYLGIIYIFFDINKGIHYLNIAANQNHRDSQFMLGVIFLQGQLIPIDLTKSIHYFTLAANQNHAEAQFQLGVIYYYDTVPRDIGKAIYYFELAAKQNALPALNNLGMIFYYGESVPQDFNKAFYYFELASKQNEPTSLFHLGRMFLYNQVNSTRGNLDKAIFYFELAAQQNNSEALFFLGLLNYTDEYMPHEINKAIYYFELASNQNHSKSQFLLGKIYFESKFVVRDIEKSIHYFELSANQGHYNAQFYMGFIYFTNKYVPQDIQKAIYYFKLSSDQNYSEAQYYLGEIYFTNTIIQRDIEKSLHYFKLSADQNHSKSQFNLGLIYLANEVIPRDIKKSIYYFEMAAQQNHVEAQYNLGILYYQDDLVPRDINKAIYYLESAAKQNYIQAQLALGQIYGDNKFIPCKSQKSIYYFEAIAKQDASSQFHLGVIYYSGVNFSKTYRVFDYYNDICHMKKDEKQSRIISISMIAYYYIKQGNLGNAKELFSQIEKENNPHILNNLGVITYFMDKNLEKALFYFKKSNETNLFVLSEINLAIIYEIENNLEESLKHYYISISLDDNQSLFHELFPSESILALKTFCMIKLLNFHLNKIQHIDSEILNAILQNIKQQKYFRNIFTILNIQNPFQDLDNHQNINNENFDTKKIENISNEFMEKVVDFPYMYLFGFSPMTNSPNPTNQSELLLKNNVNEHFYQGFS</sequence>
<evidence type="ECO:0000313" key="5">
    <source>
        <dbReference type="Proteomes" id="UP000179807"/>
    </source>
</evidence>
<evidence type="ECO:0000259" key="3">
    <source>
        <dbReference type="PROSITE" id="PS50011"/>
    </source>
</evidence>
<gene>
    <name evidence="4" type="ORF">TRFO_23959</name>
</gene>
<dbReference type="PANTHER" id="PTHR11102">
    <property type="entry name" value="SEL-1-LIKE PROTEIN"/>
    <property type="match status" value="1"/>
</dbReference>
<dbReference type="VEuPathDB" id="TrichDB:TRFO_23959"/>
<dbReference type="GO" id="GO:0005524">
    <property type="term" value="F:ATP binding"/>
    <property type="evidence" value="ECO:0007669"/>
    <property type="project" value="InterPro"/>
</dbReference>
<evidence type="ECO:0000313" key="4">
    <source>
        <dbReference type="EMBL" id="OHT07764.1"/>
    </source>
</evidence>
<dbReference type="InterPro" id="IPR006597">
    <property type="entry name" value="Sel1-like"/>
</dbReference>
<feature type="domain" description="Protein kinase" evidence="3">
    <location>
        <begin position="1"/>
        <end position="159"/>
    </location>
</feature>
<dbReference type="Gene3D" id="1.10.510.10">
    <property type="entry name" value="Transferase(Phosphotransferase) domain 1"/>
    <property type="match status" value="1"/>
</dbReference>
<keyword evidence="2" id="KW-0472">Membrane</keyword>
<dbReference type="PROSITE" id="PS50011">
    <property type="entry name" value="PROTEIN_KINASE_DOM"/>
    <property type="match status" value="1"/>
</dbReference>
<keyword evidence="2" id="KW-0812">Transmembrane</keyword>
<dbReference type="Pfam" id="PF00069">
    <property type="entry name" value="Pkinase"/>
    <property type="match status" value="1"/>
</dbReference>
<dbReference type="AlphaFoldDB" id="A0A1J4KDH1"/>
<dbReference type="GO" id="GO:0004672">
    <property type="term" value="F:protein kinase activity"/>
    <property type="evidence" value="ECO:0007669"/>
    <property type="project" value="InterPro"/>
</dbReference>
<accession>A0A1J4KDH1</accession>
<dbReference type="RefSeq" id="XP_068360900.1">
    <property type="nucleotide sequence ID" value="XM_068503470.1"/>
</dbReference>
<dbReference type="Gene3D" id="1.25.40.10">
    <property type="entry name" value="Tetratricopeptide repeat domain"/>
    <property type="match status" value="5"/>
</dbReference>
<comment type="similarity">
    <text evidence="1">Belongs to the sel-1 family.</text>
</comment>
<organism evidence="4 5">
    <name type="scientific">Tritrichomonas foetus</name>
    <dbReference type="NCBI Taxonomy" id="1144522"/>
    <lineage>
        <taxon>Eukaryota</taxon>
        <taxon>Metamonada</taxon>
        <taxon>Parabasalia</taxon>
        <taxon>Tritrichomonadida</taxon>
        <taxon>Tritrichomonadidae</taxon>
        <taxon>Tritrichomonas</taxon>
    </lineage>
</organism>
<evidence type="ECO:0000256" key="1">
    <source>
        <dbReference type="ARBA" id="ARBA00038101"/>
    </source>
</evidence>
<proteinExistence type="inferred from homology"/>
<dbReference type="InterPro" id="IPR000719">
    <property type="entry name" value="Prot_kinase_dom"/>
</dbReference>
<dbReference type="Proteomes" id="UP000179807">
    <property type="component" value="Unassembled WGS sequence"/>
</dbReference>
<feature type="transmembrane region" description="Helical" evidence="2">
    <location>
        <begin position="12"/>
        <end position="31"/>
    </location>
</feature>
<dbReference type="InterPro" id="IPR050767">
    <property type="entry name" value="Sel1_AlgK"/>
</dbReference>
<dbReference type="Pfam" id="PF08238">
    <property type="entry name" value="Sel1"/>
    <property type="match status" value="16"/>
</dbReference>